<feature type="region of interest" description="Disordered" evidence="1">
    <location>
        <begin position="78"/>
        <end position="110"/>
    </location>
</feature>
<name>A0A1X6N3Y7_9APHY</name>
<feature type="chain" id="PRO_5010870021" evidence="2">
    <location>
        <begin position="18"/>
        <end position="134"/>
    </location>
</feature>
<dbReference type="RefSeq" id="XP_024340034.1">
    <property type="nucleotide sequence ID" value="XM_024476896.1"/>
</dbReference>
<evidence type="ECO:0000313" key="4">
    <source>
        <dbReference type="Proteomes" id="UP000194127"/>
    </source>
</evidence>
<dbReference type="AlphaFoldDB" id="A0A1X6N3Y7"/>
<dbReference type="GeneID" id="36321847"/>
<dbReference type="OrthoDB" id="10271669at2759"/>
<feature type="signal peptide" evidence="2">
    <location>
        <begin position="1"/>
        <end position="17"/>
    </location>
</feature>
<sequence length="134" mass="14772">MRVTLTLALALAMFGLAKREARGLGDSFLQERSGFADNAGAVVEEANSWMLQALQKKEHHSNDLIVSETDNAAELPTLRNVSGPASKHQESAPHQGARTVGAPDRCSPEARAANWPEKDVTLHEVFRREWHTME</sequence>
<dbReference type="Proteomes" id="UP000194127">
    <property type="component" value="Unassembled WGS sequence"/>
</dbReference>
<evidence type="ECO:0000256" key="2">
    <source>
        <dbReference type="SAM" id="SignalP"/>
    </source>
</evidence>
<evidence type="ECO:0000313" key="3">
    <source>
        <dbReference type="EMBL" id="OSX63240.1"/>
    </source>
</evidence>
<proteinExistence type="predicted"/>
<gene>
    <name evidence="3" type="ORF">POSPLADRAFT_1032930</name>
</gene>
<accession>A0A1X6N3Y7</accession>
<reference evidence="3 4" key="1">
    <citation type="submission" date="2017-04" db="EMBL/GenBank/DDBJ databases">
        <title>Genome Sequence of the Model Brown-Rot Fungus Postia placenta SB12.</title>
        <authorList>
            <consortium name="DOE Joint Genome Institute"/>
            <person name="Gaskell J."/>
            <person name="Kersten P."/>
            <person name="Larrondo L.F."/>
            <person name="Canessa P."/>
            <person name="Martinez D."/>
            <person name="Hibbett D."/>
            <person name="Schmoll M."/>
            <person name="Kubicek C.P."/>
            <person name="Martinez A.T."/>
            <person name="Yadav J."/>
            <person name="Master E."/>
            <person name="Magnuson J.K."/>
            <person name="James T."/>
            <person name="Yaver D."/>
            <person name="Berka R."/>
            <person name="Labutti K."/>
            <person name="Lipzen A."/>
            <person name="Aerts A."/>
            <person name="Barry K."/>
            <person name="Henrissat B."/>
            <person name="Blanchette R."/>
            <person name="Grigoriev I."/>
            <person name="Cullen D."/>
        </authorList>
    </citation>
    <scope>NUCLEOTIDE SEQUENCE [LARGE SCALE GENOMIC DNA]</scope>
    <source>
        <strain evidence="3 4">MAD-698-R-SB12</strain>
    </source>
</reference>
<keyword evidence="2" id="KW-0732">Signal</keyword>
<organism evidence="3 4">
    <name type="scientific">Postia placenta MAD-698-R-SB12</name>
    <dbReference type="NCBI Taxonomy" id="670580"/>
    <lineage>
        <taxon>Eukaryota</taxon>
        <taxon>Fungi</taxon>
        <taxon>Dikarya</taxon>
        <taxon>Basidiomycota</taxon>
        <taxon>Agaricomycotina</taxon>
        <taxon>Agaricomycetes</taxon>
        <taxon>Polyporales</taxon>
        <taxon>Adustoporiaceae</taxon>
        <taxon>Rhodonia</taxon>
    </lineage>
</organism>
<keyword evidence="4" id="KW-1185">Reference proteome</keyword>
<dbReference type="EMBL" id="KZ110595">
    <property type="protein sequence ID" value="OSX63240.1"/>
    <property type="molecule type" value="Genomic_DNA"/>
</dbReference>
<protein>
    <submittedName>
        <fullName evidence="3">Uncharacterized protein</fullName>
    </submittedName>
</protein>
<evidence type="ECO:0000256" key="1">
    <source>
        <dbReference type="SAM" id="MobiDB-lite"/>
    </source>
</evidence>